<dbReference type="Proteomes" id="UP000266861">
    <property type="component" value="Unassembled WGS sequence"/>
</dbReference>
<evidence type="ECO:0000313" key="1">
    <source>
        <dbReference type="EMBL" id="RHZ73563.1"/>
    </source>
</evidence>
<name>A0A397IKM4_9GLOM</name>
<reference evidence="1 2" key="1">
    <citation type="submission" date="2018-08" db="EMBL/GenBank/DDBJ databases">
        <title>Genome and evolution of the arbuscular mycorrhizal fungus Diversispora epigaea (formerly Glomus versiforme) and its bacterial endosymbionts.</title>
        <authorList>
            <person name="Sun X."/>
            <person name="Fei Z."/>
            <person name="Harrison M."/>
        </authorList>
    </citation>
    <scope>NUCLEOTIDE SEQUENCE [LARGE SCALE GENOMIC DNA]</scope>
    <source>
        <strain evidence="1 2">IT104</strain>
    </source>
</reference>
<sequence length="179" mass="20723">MTDAHINLYKKNLTFALTWGTASFKNYFGEATDFSYKYFNQSHHIKDFSESNVVKMSKSLCAKENLREEILIYYHFTKKNFDYAYCYMVIPDGYKPHISVEGKTLFVKMSAIPTQSQKSGNVTRTASHSDVENYILKKYQSELKLLIDLLVWILMNLNQTGTRTSHSDSVQTEWLGALI</sequence>
<keyword evidence="2" id="KW-1185">Reference proteome</keyword>
<dbReference type="EMBL" id="PQFF01000213">
    <property type="protein sequence ID" value="RHZ73563.1"/>
    <property type="molecule type" value="Genomic_DNA"/>
</dbReference>
<comment type="caution">
    <text evidence="1">The sequence shown here is derived from an EMBL/GenBank/DDBJ whole genome shotgun (WGS) entry which is preliminary data.</text>
</comment>
<protein>
    <submittedName>
        <fullName evidence="1">Uncharacterized protein</fullName>
    </submittedName>
</protein>
<evidence type="ECO:0000313" key="2">
    <source>
        <dbReference type="Proteomes" id="UP000266861"/>
    </source>
</evidence>
<gene>
    <name evidence="1" type="ORF">Glove_230g188</name>
</gene>
<dbReference type="AlphaFoldDB" id="A0A397IKM4"/>
<organism evidence="1 2">
    <name type="scientific">Diversispora epigaea</name>
    <dbReference type="NCBI Taxonomy" id="1348612"/>
    <lineage>
        <taxon>Eukaryota</taxon>
        <taxon>Fungi</taxon>
        <taxon>Fungi incertae sedis</taxon>
        <taxon>Mucoromycota</taxon>
        <taxon>Glomeromycotina</taxon>
        <taxon>Glomeromycetes</taxon>
        <taxon>Diversisporales</taxon>
        <taxon>Diversisporaceae</taxon>
        <taxon>Diversispora</taxon>
    </lineage>
</organism>
<proteinExistence type="predicted"/>
<accession>A0A397IKM4</accession>